<evidence type="ECO:0000256" key="2">
    <source>
        <dbReference type="ARBA" id="ARBA00022603"/>
    </source>
</evidence>
<sequence>MECPSITAWRVARHRARHQLLEKGAVFADPLAVLISGGDSAQPGMEEDAPGEKNFRLFMAIRSRIAEDRLAAAVRRGVLQAVVLGAGLDTLGLRSPHGKDGLTVFEVDRPAMQDWKRGHIARLGITAPDTLTFVAADFERDDLGDCLVHAGFDPDRPAFFSWLGVVPYLGRDSIEKILRFVATIPDAEIVFDYGEPVENYDGDRRKLMEERAHFVSSVGEPWLSRFTPADMHDILRRAGFNHVTDYDRAGISAYFGWPVRQPTSGAGPHVIDACMDGYEM</sequence>
<dbReference type="RefSeq" id="WP_200409745.1">
    <property type="nucleotide sequence ID" value="NZ_BDLT01000026.1"/>
</dbReference>
<dbReference type="Pfam" id="PF04072">
    <property type="entry name" value="LCM"/>
    <property type="match status" value="1"/>
</dbReference>
<comment type="function">
    <text evidence="4">Exhibits S-adenosyl-L-methionine-dependent methyltransferase activity.</text>
</comment>
<dbReference type="EC" id="2.1.1.-" evidence="4"/>
<comment type="similarity">
    <text evidence="1 4">Belongs to the UPF0677 family.</text>
</comment>
<dbReference type="InterPro" id="IPR007213">
    <property type="entry name" value="Ppm1/Ppm2/Tcmp"/>
</dbReference>
<dbReference type="SUPFAM" id="SSF53335">
    <property type="entry name" value="S-adenosyl-L-methionine-dependent methyltransferases"/>
    <property type="match status" value="1"/>
</dbReference>
<evidence type="ECO:0000256" key="4">
    <source>
        <dbReference type="RuleBase" id="RU362030"/>
    </source>
</evidence>
<name>A0ABS5SNP5_9PROT</name>
<protein>
    <recommendedName>
        <fullName evidence="4">S-adenosyl-L-methionine-dependent methyltransferase</fullName>
        <ecNumber evidence="4">2.1.1.-</ecNumber>
    </recommendedName>
</protein>
<comment type="caution">
    <text evidence="5">The sequence shown here is derived from an EMBL/GenBank/DDBJ whole genome shotgun (WGS) entry which is preliminary data.</text>
</comment>
<evidence type="ECO:0000313" key="6">
    <source>
        <dbReference type="Proteomes" id="UP001519538"/>
    </source>
</evidence>
<keyword evidence="2 4" id="KW-0489">Methyltransferase</keyword>
<gene>
    <name evidence="5" type="ORF">HNO79_10455</name>
</gene>
<dbReference type="NCBIfam" id="TIGR00027">
    <property type="entry name" value="mthyl_TIGR00027"/>
    <property type="match status" value="1"/>
</dbReference>
<dbReference type="InterPro" id="IPR011610">
    <property type="entry name" value="SAM_mthyl_Trfase_ML2640-like"/>
</dbReference>
<dbReference type="PANTHER" id="PTHR43619">
    <property type="entry name" value="S-ADENOSYL-L-METHIONINE-DEPENDENT METHYLTRANSFERASE YKTD-RELATED"/>
    <property type="match status" value="1"/>
</dbReference>
<proteinExistence type="inferred from homology"/>
<dbReference type="Proteomes" id="UP001519538">
    <property type="component" value="Unassembled WGS sequence"/>
</dbReference>
<dbReference type="PANTHER" id="PTHR43619:SF2">
    <property type="entry name" value="S-ADENOSYL-L-METHIONINE-DEPENDENT METHYLTRANSFERASES SUPERFAMILY PROTEIN"/>
    <property type="match status" value="1"/>
</dbReference>
<dbReference type="GO" id="GO:0008168">
    <property type="term" value="F:methyltransferase activity"/>
    <property type="evidence" value="ECO:0007669"/>
    <property type="project" value="UniProtKB-KW"/>
</dbReference>
<keyword evidence="4" id="KW-0949">S-adenosyl-L-methionine</keyword>
<dbReference type="GO" id="GO:0032259">
    <property type="term" value="P:methylation"/>
    <property type="evidence" value="ECO:0007669"/>
    <property type="project" value="UniProtKB-KW"/>
</dbReference>
<dbReference type="Gene3D" id="3.40.50.150">
    <property type="entry name" value="Vaccinia Virus protein VP39"/>
    <property type="match status" value="1"/>
</dbReference>
<evidence type="ECO:0000256" key="3">
    <source>
        <dbReference type="ARBA" id="ARBA00022679"/>
    </source>
</evidence>
<evidence type="ECO:0000313" key="5">
    <source>
        <dbReference type="EMBL" id="MBT0675799.1"/>
    </source>
</evidence>
<evidence type="ECO:0000256" key="1">
    <source>
        <dbReference type="ARBA" id="ARBA00008138"/>
    </source>
</evidence>
<dbReference type="GeneID" id="79188159"/>
<organism evidence="5 6">
    <name type="scientific">Komagataeibacter oboediens</name>
    <dbReference type="NCBI Taxonomy" id="65958"/>
    <lineage>
        <taxon>Bacteria</taxon>
        <taxon>Pseudomonadati</taxon>
        <taxon>Pseudomonadota</taxon>
        <taxon>Alphaproteobacteria</taxon>
        <taxon>Acetobacterales</taxon>
        <taxon>Acetobacteraceae</taxon>
        <taxon>Komagataeibacter</taxon>
    </lineage>
</organism>
<dbReference type="InterPro" id="IPR029063">
    <property type="entry name" value="SAM-dependent_MTases_sf"/>
</dbReference>
<reference evidence="5 6" key="1">
    <citation type="journal article" date="2021" name="Astrobiology">
        <title>Bacterial Cellulose Retains Robustness but Its Synthesis Declines After Exposure to a Mars-Like Environment Simulated Outside the International Space Station.</title>
        <authorList>
            <person name="Orlovska I."/>
            <person name="Podolich O."/>
            <person name="Kukharenko O."/>
            <person name="Zaets I."/>
            <person name="Reva O."/>
            <person name="Khirunenko L."/>
            <person name="Zmejkoski D."/>
            <person name="Rogalsky S."/>
            <person name="Barh D."/>
            <person name="Tiwari S."/>
            <person name="Kumavath R."/>
            <person name="Goes-Neto A."/>
            <person name="Azevedo V."/>
            <person name="Brenig B."/>
            <person name="Ghosh P."/>
            <person name="de Vera J.P."/>
            <person name="Kozyrovska N."/>
        </authorList>
    </citation>
    <scope>NUCLEOTIDE SEQUENCE [LARGE SCALE GENOMIC DNA]</scope>
    <source>
        <strain evidence="5 6">IMBG 311</strain>
    </source>
</reference>
<accession>A0ABS5SNP5</accession>
<dbReference type="EMBL" id="JABLUU010000011">
    <property type="protein sequence ID" value="MBT0675799.1"/>
    <property type="molecule type" value="Genomic_DNA"/>
</dbReference>
<keyword evidence="6" id="KW-1185">Reference proteome</keyword>
<keyword evidence="3" id="KW-0808">Transferase</keyword>